<evidence type="ECO:0000256" key="1">
    <source>
        <dbReference type="SAM" id="Coils"/>
    </source>
</evidence>
<evidence type="ECO:0000313" key="3">
    <source>
        <dbReference type="Proteomes" id="UP000214880"/>
    </source>
</evidence>
<dbReference type="EMBL" id="FNHB01000001">
    <property type="protein sequence ID" value="SDL53999.1"/>
    <property type="molecule type" value="Genomic_DNA"/>
</dbReference>
<keyword evidence="1" id="KW-0175">Coiled coil</keyword>
<dbReference type="STRING" id="146817.SAMN04488502_101151"/>
<proteinExistence type="predicted"/>
<feature type="coiled-coil region" evidence="1">
    <location>
        <begin position="125"/>
        <end position="152"/>
    </location>
</feature>
<dbReference type="Pfam" id="PF09548">
    <property type="entry name" value="Spore_III_AB"/>
    <property type="match status" value="1"/>
</dbReference>
<dbReference type="Proteomes" id="UP000214880">
    <property type="component" value="Unassembled WGS sequence"/>
</dbReference>
<reference evidence="2 3" key="1">
    <citation type="submission" date="2016-10" db="EMBL/GenBank/DDBJ databases">
        <authorList>
            <person name="de Groot N.N."/>
        </authorList>
    </citation>
    <scope>NUCLEOTIDE SEQUENCE [LARGE SCALE GENOMIC DNA]</scope>
    <source>
        <strain evidence="2 3">DSM 1736</strain>
    </source>
</reference>
<evidence type="ECO:0000313" key="2">
    <source>
        <dbReference type="EMBL" id="SDL53999.1"/>
    </source>
</evidence>
<dbReference type="InterPro" id="IPR014198">
    <property type="entry name" value="Spore_III_AB"/>
</dbReference>
<gene>
    <name evidence="2" type="ORF">SAMN04488502_101151</name>
</gene>
<accession>A0A1G9KWJ3</accession>
<sequence>MWLKLIGSILVVTAATYCGFSLSRRCSERPQQLRQMISCIVSLKSYINYVSLPLPEALIKSTAGTDGAVAALFTETAAVLENNVWMKPQQAIAQALSSLEPRLALDKPEREILAMLGANLGSLNREEQSNYLDMIQEQLEKLEQEAVRSRDLNTKMYRYLGICSGLVIVILLV</sequence>
<name>A0A1G9KWJ3_9FIRM</name>
<dbReference type="OrthoDB" id="1957909at2"/>
<keyword evidence="3" id="KW-1185">Reference proteome</keyword>
<protein>
    <submittedName>
        <fullName evidence="2">Stage III sporulation protein AB</fullName>
    </submittedName>
</protein>
<organism evidence="2 3">
    <name type="scientific">Dendrosporobacter quercicolus</name>
    <dbReference type="NCBI Taxonomy" id="146817"/>
    <lineage>
        <taxon>Bacteria</taxon>
        <taxon>Bacillati</taxon>
        <taxon>Bacillota</taxon>
        <taxon>Negativicutes</taxon>
        <taxon>Selenomonadales</taxon>
        <taxon>Sporomusaceae</taxon>
        <taxon>Dendrosporobacter</taxon>
    </lineage>
</organism>
<dbReference type="RefSeq" id="WP_092067313.1">
    <property type="nucleotide sequence ID" value="NZ_FNHB01000001.1"/>
</dbReference>
<dbReference type="PIRSF" id="PIRSF021435">
    <property type="entry name" value="SpoIIIAB"/>
    <property type="match status" value="1"/>
</dbReference>
<dbReference type="AlphaFoldDB" id="A0A1G9KWJ3"/>